<comment type="caution">
    <text evidence="1">The sequence shown here is derived from an EMBL/GenBank/DDBJ whole genome shotgun (WGS) entry which is preliminary data.</text>
</comment>
<sequence length="243" mass="28239">MTPPLLIAISTSMDSPDLLGTTSLLCFYHTKPSQASTVLHRIGSTALLPLSSWPLLFCRVENFKIHKSHKTQLPQRLYDTSSSHRQIYYTRVWTRQIYSVLHHRCVSITLNRLKHRRFFTESTLWPSYPFPRCRYYCARVWIRLIFCYYITIASPSRYSVSSIDDSSQSRVDPPNLIDTTSSLRFHHITSSQASTVLHIVSYVTRSPELLSSTEIHRLFTFKTHLLGFSTSFSTSLRSFEYML</sequence>
<evidence type="ECO:0000313" key="2">
    <source>
        <dbReference type="Proteomes" id="UP000824890"/>
    </source>
</evidence>
<proteinExistence type="predicted"/>
<reference evidence="1 2" key="1">
    <citation type="submission" date="2021-05" db="EMBL/GenBank/DDBJ databases">
        <title>Genome Assembly of Synthetic Allotetraploid Brassica napus Reveals Homoeologous Exchanges between Subgenomes.</title>
        <authorList>
            <person name="Davis J.T."/>
        </authorList>
    </citation>
    <scope>NUCLEOTIDE SEQUENCE [LARGE SCALE GENOMIC DNA]</scope>
    <source>
        <strain evidence="2">cv. Da-Ae</strain>
        <tissue evidence="1">Seedling</tissue>
    </source>
</reference>
<dbReference type="Proteomes" id="UP000824890">
    <property type="component" value="Unassembled WGS sequence"/>
</dbReference>
<accession>A0ABQ7ZBA0</accession>
<organism evidence="1 2">
    <name type="scientific">Brassica napus</name>
    <name type="common">Rape</name>
    <dbReference type="NCBI Taxonomy" id="3708"/>
    <lineage>
        <taxon>Eukaryota</taxon>
        <taxon>Viridiplantae</taxon>
        <taxon>Streptophyta</taxon>
        <taxon>Embryophyta</taxon>
        <taxon>Tracheophyta</taxon>
        <taxon>Spermatophyta</taxon>
        <taxon>Magnoliopsida</taxon>
        <taxon>eudicotyledons</taxon>
        <taxon>Gunneridae</taxon>
        <taxon>Pentapetalae</taxon>
        <taxon>rosids</taxon>
        <taxon>malvids</taxon>
        <taxon>Brassicales</taxon>
        <taxon>Brassicaceae</taxon>
        <taxon>Brassiceae</taxon>
        <taxon>Brassica</taxon>
    </lineage>
</organism>
<dbReference type="EMBL" id="JAGKQM010000015">
    <property type="protein sequence ID" value="KAH0877487.1"/>
    <property type="molecule type" value="Genomic_DNA"/>
</dbReference>
<name>A0ABQ7ZBA0_BRANA</name>
<gene>
    <name evidence="1" type="ORF">HID58_064881</name>
</gene>
<protein>
    <submittedName>
        <fullName evidence="1">Uncharacterized protein</fullName>
    </submittedName>
</protein>
<keyword evidence="2" id="KW-1185">Reference proteome</keyword>
<evidence type="ECO:0000313" key="1">
    <source>
        <dbReference type="EMBL" id="KAH0877487.1"/>
    </source>
</evidence>